<feature type="region of interest" description="Disordered" evidence="1">
    <location>
        <begin position="104"/>
        <end position="131"/>
    </location>
</feature>
<dbReference type="KEGG" id="bpg:Bathy06g00780"/>
<dbReference type="GeneID" id="19015058"/>
<dbReference type="EMBL" id="FO082273">
    <property type="protein sequence ID" value="CCO17408.1"/>
    <property type="molecule type" value="Genomic_DNA"/>
</dbReference>
<evidence type="ECO:0000313" key="3">
    <source>
        <dbReference type="Proteomes" id="UP000198341"/>
    </source>
</evidence>
<sequence>MLPTHIGGGSGQGGGVNANNFTTNDPESGGGGLSHSFIDDNDENKYRTKEKSFLPPGGTHMRQLFLFLFTQKKARVAFEVVRFFVVALFFRWLVVKVVFEDGNEDEDHPGSVLSTSKTGGGGKRYSNNNKNTNKYHHSLLDGEDNMFPFPEYDNLVIVTGHSVYSGSDYMRAGEENSWFLEEYQMHAGTANALVEQIKVGVETAARDGKAILLFSGGKTRKLGGQVSEGSSYWQVSRAYNWFGEMSVEKRAFTEEYARDSFENLMFSMCRFYELTGKYPMKTTVVGYDFKRERFEELHAKALKIPSVRFAFVGTPEVMSFKKQFVEGEVKVRSLFEKDAYGCEAPLSEKRKLRDPFAVGAPYEARCPEMQGALSVCKRAKSKKAGSVKSMIQRVSLPWE</sequence>
<dbReference type="PANTHER" id="PTHR28110">
    <property type="entry name" value="TRANSMEMBRANE PROTEIN"/>
    <property type="match status" value="1"/>
</dbReference>
<evidence type="ECO:0008006" key="4">
    <source>
        <dbReference type="Google" id="ProtNLM"/>
    </source>
</evidence>
<evidence type="ECO:0000256" key="1">
    <source>
        <dbReference type="SAM" id="MobiDB-lite"/>
    </source>
</evidence>
<dbReference type="PANTHER" id="PTHR28110:SF1">
    <property type="entry name" value="TRANSMEMBRANE PROTEIN"/>
    <property type="match status" value="1"/>
</dbReference>
<organism evidence="2 3">
    <name type="scientific">Bathycoccus prasinos</name>
    <dbReference type="NCBI Taxonomy" id="41875"/>
    <lineage>
        <taxon>Eukaryota</taxon>
        <taxon>Viridiplantae</taxon>
        <taxon>Chlorophyta</taxon>
        <taxon>Mamiellophyceae</taxon>
        <taxon>Mamiellales</taxon>
        <taxon>Bathycoccaceae</taxon>
        <taxon>Bathycoccus</taxon>
    </lineage>
</organism>
<feature type="compositionally biased region" description="Polar residues" evidence="1">
    <location>
        <begin position="17"/>
        <end position="26"/>
    </location>
</feature>
<dbReference type="OrthoDB" id="4347at2759"/>
<name>K8F767_9CHLO</name>
<dbReference type="RefSeq" id="XP_007512808.1">
    <property type="nucleotide sequence ID" value="XM_007512746.1"/>
</dbReference>
<dbReference type="eggNOG" id="KOG4533">
    <property type="taxonomic scope" value="Eukaryota"/>
</dbReference>
<keyword evidence="3" id="KW-1185">Reference proteome</keyword>
<proteinExistence type="predicted"/>
<dbReference type="Proteomes" id="UP000198341">
    <property type="component" value="Chromosome 6"/>
</dbReference>
<dbReference type="AlphaFoldDB" id="K8F767"/>
<accession>K8F767</accession>
<feature type="compositionally biased region" description="Gly residues" evidence="1">
    <location>
        <begin position="1"/>
        <end position="16"/>
    </location>
</feature>
<dbReference type="GO" id="GO:0005737">
    <property type="term" value="C:cytoplasm"/>
    <property type="evidence" value="ECO:0007669"/>
    <property type="project" value="TreeGrafter"/>
</dbReference>
<evidence type="ECO:0000313" key="2">
    <source>
        <dbReference type="EMBL" id="CCO17408.1"/>
    </source>
</evidence>
<feature type="region of interest" description="Disordered" evidence="1">
    <location>
        <begin position="1"/>
        <end position="40"/>
    </location>
</feature>
<dbReference type="InterPro" id="IPR055323">
    <property type="entry name" value="C57A10.07/YOR238W"/>
</dbReference>
<gene>
    <name evidence="2" type="ORF">Bathy06g00780</name>
</gene>
<reference evidence="2 3" key="1">
    <citation type="submission" date="2011-10" db="EMBL/GenBank/DDBJ databases">
        <authorList>
            <person name="Genoscope - CEA"/>
        </authorList>
    </citation>
    <scope>NUCLEOTIDE SEQUENCE [LARGE SCALE GENOMIC DNA]</scope>
    <source>
        <strain evidence="2 3">RCC 1105</strain>
    </source>
</reference>
<protein>
    <recommendedName>
        <fullName evidence="4">DUF218 domain-containing protein</fullName>
    </recommendedName>
</protein>